<keyword evidence="2" id="KW-0378">Hydrolase</keyword>
<dbReference type="RefSeq" id="WP_062289203.1">
    <property type="nucleotide sequence ID" value="NZ_CP012036.1"/>
</dbReference>
<dbReference type="EMBL" id="CP012036">
    <property type="protein sequence ID" value="ALF52335.1"/>
    <property type="molecule type" value="Genomic_DNA"/>
</dbReference>
<dbReference type="Gene3D" id="2.30.40.10">
    <property type="entry name" value="Urease, subunit C, domain 1"/>
    <property type="match status" value="1"/>
</dbReference>
<dbReference type="AlphaFoldDB" id="A0A0M4SIP0"/>
<sequence>MENHLKYYDLVLLNGWVIDPSQSLNGRFDIAIRDGKIAAITKQLKTYKSQLTFAAGNYLICPGFIDLHVHVYEWTTTFGVPSDDVGINAGVTTIVDQGSSSPFTFTGFKSDIVEKSQTDVRSFLLVNHATSQRIGDTVSGLESPEKIDIETLIKVAQANPKIVRGFKVHADSGSISRWGMDVLKLAREVGDRTNLPLYVHTGELFPVDEANRPNPEKVVENALSYMKPGDILGHCYSCQPDGLMGKRTQVPEWLFAAIDRGILLDLGHGLKFSFDTAKRMMAQGVFPHTISSDAHGNFKKLHDDSTLNYSLCGGISKLMALGLNLTDAIAAVTINPARVLKADAEIGTLKVGSIADITILKLVEEDCLLFDAIEQPLKAKQRLIPVAVLRSGKLIQPNCRLLRDLVAITM</sequence>
<keyword evidence="3" id="KW-1185">Reference proteome</keyword>
<dbReference type="SUPFAM" id="SSF51556">
    <property type="entry name" value="Metallo-dependent hydrolases"/>
    <property type="match status" value="1"/>
</dbReference>
<accession>A0A0M4SIP0</accession>
<dbReference type="KEGG" id="npz:ACX27_04885"/>
<evidence type="ECO:0000259" key="1">
    <source>
        <dbReference type="Pfam" id="PF01979"/>
    </source>
</evidence>
<dbReference type="InterPro" id="IPR006680">
    <property type="entry name" value="Amidohydro-rel"/>
</dbReference>
<feature type="domain" description="Amidohydrolase-related" evidence="1">
    <location>
        <begin position="277"/>
        <end position="394"/>
    </location>
</feature>
<dbReference type="GO" id="GO:0019213">
    <property type="term" value="F:deacetylase activity"/>
    <property type="evidence" value="ECO:0007669"/>
    <property type="project" value="InterPro"/>
</dbReference>
<protein>
    <submittedName>
        <fullName evidence="2">Amidohydrolase</fullName>
    </submittedName>
</protein>
<dbReference type="STRING" id="224013.ACX27_04885"/>
<dbReference type="InterPro" id="IPR020043">
    <property type="entry name" value="Deacetylase_Atu3266-like"/>
</dbReference>
<dbReference type="SUPFAM" id="SSF51338">
    <property type="entry name" value="Composite domain of metallo-dependent hydrolases"/>
    <property type="match status" value="1"/>
</dbReference>
<dbReference type="InterPro" id="IPR032466">
    <property type="entry name" value="Metal_Hydrolase"/>
</dbReference>
<dbReference type="InterPro" id="IPR011059">
    <property type="entry name" value="Metal-dep_hydrolase_composite"/>
</dbReference>
<dbReference type="Gene3D" id="3.20.20.140">
    <property type="entry name" value="Metal-dependent hydrolases"/>
    <property type="match status" value="1"/>
</dbReference>
<name>A0A0M4SIP0_9NOSO</name>
<evidence type="ECO:0000313" key="3">
    <source>
        <dbReference type="Proteomes" id="UP000062645"/>
    </source>
</evidence>
<reference evidence="2 3" key="2">
    <citation type="journal article" date="2016" name="Genome Announc.">
        <title>Draft Genome Sequence of the N2-Fixing Cyanobacterium Nostoc piscinale CENA21, Isolated from the Brazilian Amazon Floodplain.</title>
        <authorList>
            <person name="Leao T."/>
            <person name="Guimaraes P.I."/>
            <person name="de Melo A.G."/>
            <person name="Ramos R.T."/>
            <person name="Leao P.N."/>
            <person name="Silva A."/>
            <person name="Fiore M.F."/>
            <person name="Schneider M.P."/>
        </authorList>
    </citation>
    <scope>NUCLEOTIDE SEQUENCE [LARGE SCALE GENOMIC DNA]</scope>
    <source>
        <strain evidence="2 3">CENA21</strain>
    </source>
</reference>
<dbReference type="PATRIC" id="fig|224013.5.peg.1178"/>
<dbReference type="PANTHER" id="PTHR42717">
    <property type="entry name" value="DIHYDROOROTASE-RELATED"/>
    <property type="match status" value="1"/>
</dbReference>
<dbReference type="Proteomes" id="UP000062645">
    <property type="component" value="Chromosome"/>
</dbReference>
<organism evidence="2 3">
    <name type="scientific">Nostoc piscinale CENA21</name>
    <dbReference type="NCBI Taxonomy" id="224013"/>
    <lineage>
        <taxon>Bacteria</taxon>
        <taxon>Bacillati</taxon>
        <taxon>Cyanobacteriota</taxon>
        <taxon>Cyanophyceae</taxon>
        <taxon>Nostocales</taxon>
        <taxon>Nostocaceae</taxon>
        <taxon>Nostoc</taxon>
    </lineage>
</organism>
<gene>
    <name evidence="2" type="ORF">ACX27_04885</name>
</gene>
<dbReference type="GO" id="GO:0016810">
    <property type="term" value="F:hydrolase activity, acting on carbon-nitrogen (but not peptide) bonds"/>
    <property type="evidence" value="ECO:0007669"/>
    <property type="project" value="InterPro"/>
</dbReference>
<dbReference type="OrthoDB" id="9802793at2"/>
<reference evidence="3" key="1">
    <citation type="submission" date="2015-07" db="EMBL/GenBank/DDBJ databases">
        <title>Genome Of Nitrogen-Fixing Cyanobacterium Nostoc piscinale CENA21 From Solimoes/Amazon River Floodplain Sediments And Comparative Genomics To Uncover Biosynthetic Natural Products Potential.</title>
        <authorList>
            <person name="Leao T.F."/>
            <person name="Leao P.N."/>
            <person name="Guimaraes P.I."/>
            <person name="de Melo A.G.C."/>
            <person name="Ramos R.T.J."/>
            <person name="Silva A."/>
            <person name="Fiore M.F."/>
            <person name="Schneider M.P.C."/>
        </authorList>
    </citation>
    <scope>NUCLEOTIDE SEQUENCE [LARGE SCALE GENOMIC DNA]</scope>
    <source>
        <strain evidence="3">CENA21</strain>
    </source>
</reference>
<proteinExistence type="predicted"/>
<dbReference type="Pfam" id="PF01979">
    <property type="entry name" value="Amidohydro_1"/>
    <property type="match status" value="1"/>
</dbReference>
<evidence type="ECO:0000313" key="2">
    <source>
        <dbReference type="EMBL" id="ALF52335.1"/>
    </source>
</evidence>
<dbReference type="PANTHER" id="PTHR42717:SF1">
    <property type="entry name" value="IMIDAZOLONEPROPIONASE AND RELATED AMIDOHYDROLASES"/>
    <property type="match status" value="1"/>
</dbReference>